<evidence type="ECO:0000313" key="2">
    <source>
        <dbReference type="EMBL" id="RIH93295.1"/>
    </source>
</evidence>
<gene>
    <name evidence="2" type="ORF">Mgrana_00738</name>
</gene>
<dbReference type="EMBL" id="QWLB01000007">
    <property type="protein sequence ID" value="RIH93295.1"/>
    <property type="molecule type" value="Genomic_DNA"/>
</dbReference>
<feature type="transmembrane region" description="Helical" evidence="1">
    <location>
        <begin position="192"/>
        <end position="212"/>
    </location>
</feature>
<evidence type="ECO:0000313" key="3">
    <source>
        <dbReference type="Proteomes" id="UP000266178"/>
    </source>
</evidence>
<evidence type="ECO:0000256" key="1">
    <source>
        <dbReference type="SAM" id="Phobius"/>
    </source>
</evidence>
<accession>A0A399FC61</accession>
<dbReference type="AlphaFoldDB" id="A0A399FC61"/>
<dbReference type="Proteomes" id="UP000266178">
    <property type="component" value="Unassembled WGS sequence"/>
</dbReference>
<reference evidence="2 3" key="1">
    <citation type="submission" date="2018-08" db="EMBL/GenBank/DDBJ databases">
        <title>Meiothermus granaticius genome AF-68 sequencing project.</title>
        <authorList>
            <person name="Da Costa M.S."/>
            <person name="Albuquerque L."/>
            <person name="Raposo P."/>
            <person name="Froufe H.J.C."/>
            <person name="Barroso C.S."/>
            <person name="Egas C."/>
        </authorList>
    </citation>
    <scope>NUCLEOTIDE SEQUENCE [LARGE SCALE GENOMIC DNA]</scope>
    <source>
        <strain evidence="2 3">AF-68</strain>
    </source>
</reference>
<keyword evidence="1" id="KW-0812">Transmembrane</keyword>
<organism evidence="2 3">
    <name type="scientific">Meiothermus granaticius NBRC 107808</name>
    <dbReference type="NCBI Taxonomy" id="1227551"/>
    <lineage>
        <taxon>Bacteria</taxon>
        <taxon>Thermotogati</taxon>
        <taxon>Deinococcota</taxon>
        <taxon>Deinococci</taxon>
        <taxon>Thermales</taxon>
        <taxon>Thermaceae</taxon>
        <taxon>Meiothermus</taxon>
    </lineage>
</organism>
<evidence type="ECO:0008006" key="4">
    <source>
        <dbReference type="Google" id="ProtNLM"/>
    </source>
</evidence>
<sequence length="366" mass="39739">MLSDWRWGLGLGGGLPLWFPGLRSVIWKLLLCLWFGSAVALAQAPAEIARQAVQDWQAGKYSLDPAQAIGKSPEEAIKLLERSIAFAPPPSGLSVNLGEPQVQATPNGTLVRFPAAVGTLGGEVRVTLRAGEVTRISFIPQGGQLPGWIRSPVAWTLFVGITLAWLWLLRGRTPLGRWWREGWALVREHRRTYLGLNLLLYGLYILGSVLAYTEPRLVRLLQEMVGGALEQVGIGGAATAGPLGLALVIFYWNLTRGLLLTTALPGMALGIPALLINAVRYFIFGFALSPVALPTGAFIAHIPTLIIELQAYILGTFGGLVLLNKVMKGEGYRAGIRALALATYLGTFFLLIGAWYEAFEVLYLVR</sequence>
<feature type="transmembrane region" description="Helical" evidence="1">
    <location>
        <begin position="298"/>
        <end position="323"/>
    </location>
</feature>
<name>A0A399FC61_9DEIN</name>
<keyword evidence="3" id="KW-1185">Reference proteome</keyword>
<protein>
    <recommendedName>
        <fullName evidence="4">Stage II sporulation protein M</fullName>
    </recommendedName>
</protein>
<feature type="transmembrane region" description="Helical" evidence="1">
    <location>
        <begin position="153"/>
        <end position="171"/>
    </location>
</feature>
<proteinExistence type="predicted"/>
<comment type="caution">
    <text evidence="2">The sequence shown here is derived from an EMBL/GenBank/DDBJ whole genome shotgun (WGS) entry which is preliminary data.</text>
</comment>
<feature type="transmembrane region" description="Helical" evidence="1">
    <location>
        <begin position="266"/>
        <end position="292"/>
    </location>
</feature>
<keyword evidence="1" id="KW-1133">Transmembrane helix</keyword>
<dbReference type="RefSeq" id="WP_240631238.1">
    <property type="nucleotide sequence ID" value="NZ_BJXM01000002.1"/>
</dbReference>
<feature type="transmembrane region" description="Helical" evidence="1">
    <location>
        <begin position="335"/>
        <end position="356"/>
    </location>
</feature>
<feature type="transmembrane region" description="Helical" evidence="1">
    <location>
        <begin position="232"/>
        <end position="254"/>
    </location>
</feature>
<keyword evidence="1" id="KW-0472">Membrane</keyword>